<evidence type="ECO:0000313" key="2">
    <source>
        <dbReference type="Ensembl" id="ENSEBUP00000023282.1"/>
    </source>
</evidence>
<keyword evidence="1" id="KW-0698">rRNA processing</keyword>
<dbReference type="PANTHER" id="PTHR13457">
    <property type="entry name" value="BAP28"/>
    <property type="match status" value="1"/>
</dbReference>
<evidence type="ECO:0000256" key="1">
    <source>
        <dbReference type="RuleBase" id="RU367065"/>
    </source>
</evidence>
<dbReference type="GO" id="GO:0034455">
    <property type="term" value="C:t-UTP complex"/>
    <property type="evidence" value="ECO:0007669"/>
    <property type="project" value="TreeGrafter"/>
</dbReference>
<keyword evidence="1" id="KW-0690">Ribosome biogenesis</keyword>
<keyword evidence="3" id="KW-1185">Reference proteome</keyword>
<dbReference type="PANTHER" id="PTHR13457:SF1">
    <property type="entry name" value="HEAT REPEAT-CONTAINING PROTEIN 1"/>
    <property type="match status" value="1"/>
</dbReference>
<dbReference type="GO" id="GO:0045943">
    <property type="term" value="P:positive regulation of transcription by RNA polymerase I"/>
    <property type="evidence" value="ECO:0007669"/>
    <property type="project" value="TreeGrafter"/>
</dbReference>
<reference evidence="2" key="1">
    <citation type="submission" date="2025-08" db="UniProtKB">
        <authorList>
            <consortium name="Ensembl"/>
        </authorList>
    </citation>
    <scope>IDENTIFICATION</scope>
</reference>
<proteinExistence type="inferred from homology"/>
<comment type="similarity">
    <text evidence="1">Belongs to the HEATR1/UTP10 family.</text>
</comment>
<reference evidence="2" key="2">
    <citation type="submission" date="2025-09" db="UniProtKB">
        <authorList>
            <consortium name="Ensembl"/>
        </authorList>
    </citation>
    <scope>IDENTIFICATION</scope>
</reference>
<keyword evidence="1" id="KW-0539">Nucleus</keyword>
<keyword evidence="1" id="KW-0687">Ribonucleoprotein</keyword>
<dbReference type="GO" id="GO:0032040">
    <property type="term" value="C:small-subunit processome"/>
    <property type="evidence" value="ECO:0007669"/>
    <property type="project" value="TreeGrafter"/>
</dbReference>
<dbReference type="GeneTree" id="ENSGT00390000015845"/>
<dbReference type="AlphaFoldDB" id="A0A8C4R077"/>
<comment type="function">
    <text evidence="1">Involved in nucleolar processing of pre-18S ribosomal RNA.</text>
</comment>
<dbReference type="GO" id="GO:0000462">
    <property type="term" value="P:maturation of SSU-rRNA from tricistronic rRNA transcript (SSU-rRNA, 5.8S rRNA, LSU-rRNA)"/>
    <property type="evidence" value="ECO:0007669"/>
    <property type="project" value="TreeGrafter"/>
</dbReference>
<evidence type="ECO:0000313" key="3">
    <source>
        <dbReference type="Proteomes" id="UP000694388"/>
    </source>
</evidence>
<dbReference type="GO" id="GO:0030515">
    <property type="term" value="F:snoRNA binding"/>
    <property type="evidence" value="ECO:0007669"/>
    <property type="project" value="TreeGrafter"/>
</dbReference>
<dbReference type="GO" id="GO:0030686">
    <property type="term" value="C:90S preribosome"/>
    <property type="evidence" value="ECO:0007669"/>
    <property type="project" value="TreeGrafter"/>
</dbReference>
<accession>A0A8C4R077</accession>
<sequence>MDIWQCASAPNAAISFISGCTGLEQLASIDPSFADFGKSLFSTAAIGLERSVQGRETNKQLDGRIKLFLTRLSPFFLLKPAQKCLEWLVNRFHIHRYNEDALLACAMPFHESQQFVRVVQLLRIKDPTHRWHWLFPLQKHKVPLARSTLVTHCYKDPVFADFLCCLAFQAVKVCCWDIFFFFTNPYCHYIMALVNRKTCFIYLLCYFTLFFQSSSHATDFRLDLGWDSDCATQGHLYFCSFTTPVWLCLCASGHCHAER</sequence>
<name>A0A8C4R077_EPTBU</name>
<comment type="subcellular location">
    <subcellularLocation>
        <location evidence="1">Nucleus</location>
        <location evidence="1">Nucleolus</location>
    </subcellularLocation>
</comment>
<organism evidence="2 3">
    <name type="scientific">Eptatretus burgeri</name>
    <name type="common">Inshore hagfish</name>
    <dbReference type="NCBI Taxonomy" id="7764"/>
    <lineage>
        <taxon>Eukaryota</taxon>
        <taxon>Metazoa</taxon>
        <taxon>Chordata</taxon>
        <taxon>Craniata</taxon>
        <taxon>Vertebrata</taxon>
        <taxon>Cyclostomata</taxon>
        <taxon>Myxini</taxon>
        <taxon>Myxiniformes</taxon>
        <taxon>Myxinidae</taxon>
        <taxon>Eptatretinae</taxon>
        <taxon>Eptatretus</taxon>
    </lineage>
</organism>
<dbReference type="InterPro" id="IPR040191">
    <property type="entry name" value="UTP10"/>
</dbReference>
<protein>
    <recommendedName>
        <fullName evidence="1">HEAT repeat-containing protein 1</fullName>
    </recommendedName>
</protein>
<dbReference type="Ensembl" id="ENSEBUT00000023858.1">
    <property type="protein sequence ID" value="ENSEBUP00000023282.1"/>
    <property type="gene ID" value="ENSEBUG00000014340.1"/>
</dbReference>
<dbReference type="Proteomes" id="UP000694388">
    <property type="component" value="Unplaced"/>
</dbReference>